<feature type="coiled-coil region" evidence="1">
    <location>
        <begin position="260"/>
        <end position="311"/>
    </location>
</feature>
<dbReference type="GeneID" id="26736015"/>
<sequence>MSLEKWITLEKLVTQMIEESNNNPRDFCFRYIVNTYPKAVHDAFDFPGEYVNNLKLDVYTEDGRNLEMDCAQLIMPKGEITCKSTINVEHQTYPIREKVESIYDYKLYLIHKTNIPSNSIVMTNIDPGKDEIFCKSHDQIFKLKVNVVTREKISKRLKILKNKIKNKKEFTQKEAMYFAYIAIFTKQKETMERLAYLFSQIDQMEPNLELDLHQVLKKMIKFHFRDDINKIRELLTMISESIFQKNLEGLTYKERTEIQMKEKDQKLKEQGIKLEEKDQKLEEKDLKLKEKNKENQKLKKEIEKLKKQINR</sequence>
<dbReference type="Proteomes" id="UP000067738">
    <property type="component" value="Chromosome"/>
</dbReference>
<keyword evidence="3" id="KW-1185">Reference proteome</keyword>
<dbReference type="EMBL" id="CP011266">
    <property type="protein sequence ID" value="ALT68835.1"/>
    <property type="molecule type" value="Genomic_DNA"/>
</dbReference>
<dbReference type="KEGG" id="mmil:sm9_1046"/>
<evidence type="ECO:0000256" key="1">
    <source>
        <dbReference type="SAM" id="Coils"/>
    </source>
</evidence>
<dbReference type="PATRIC" id="fig|230361.4.peg.1077"/>
<dbReference type="OrthoDB" id="381166at2157"/>
<dbReference type="RefSeq" id="WP_058739122.1">
    <property type="nucleotide sequence ID" value="NZ_CP011266.1"/>
</dbReference>
<name>A0A0U2TSH4_9EURY</name>
<organism evidence="2 3">
    <name type="scientific">Methanobrevibacter millerae</name>
    <dbReference type="NCBI Taxonomy" id="230361"/>
    <lineage>
        <taxon>Archaea</taxon>
        <taxon>Methanobacteriati</taxon>
        <taxon>Methanobacteriota</taxon>
        <taxon>Methanomada group</taxon>
        <taxon>Methanobacteria</taxon>
        <taxon>Methanobacteriales</taxon>
        <taxon>Methanobacteriaceae</taxon>
        <taxon>Methanobrevibacter</taxon>
    </lineage>
</organism>
<evidence type="ECO:0000313" key="2">
    <source>
        <dbReference type="EMBL" id="ALT68835.1"/>
    </source>
</evidence>
<accession>A0A0U2TSH4</accession>
<proteinExistence type="predicted"/>
<dbReference type="AlphaFoldDB" id="A0A0U2TSH4"/>
<evidence type="ECO:0008006" key="4">
    <source>
        <dbReference type="Google" id="ProtNLM"/>
    </source>
</evidence>
<reference evidence="2 3" key="1">
    <citation type="submission" date="2015-04" db="EMBL/GenBank/DDBJ databases">
        <title>The complete genome sequence of the rumen methanogen Methanobrevibacter millerae SM9.</title>
        <authorList>
            <person name="Leahy S.C."/>
            <person name="Kelly W.J."/>
            <person name="Pacheco D.M."/>
            <person name="Li D."/>
            <person name="Altermann E."/>
            <person name="Attwood G.T."/>
        </authorList>
    </citation>
    <scope>NUCLEOTIDE SEQUENCE [LARGE SCALE GENOMIC DNA]</scope>
    <source>
        <strain evidence="2 3">SM9</strain>
    </source>
</reference>
<keyword evidence="1" id="KW-0175">Coiled coil</keyword>
<evidence type="ECO:0000313" key="3">
    <source>
        <dbReference type="Proteomes" id="UP000067738"/>
    </source>
</evidence>
<gene>
    <name evidence="2" type="ORF">sm9_1046</name>
</gene>
<protein>
    <recommendedName>
        <fullName evidence="4">PD-(D/E)XK nuclease family transposase</fullName>
    </recommendedName>
</protein>